<dbReference type="Gene3D" id="3.30.2010.20">
    <property type="match status" value="1"/>
</dbReference>
<evidence type="ECO:0000256" key="1">
    <source>
        <dbReference type="SAM" id="MobiDB-lite"/>
    </source>
</evidence>
<protein>
    <submittedName>
        <fullName evidence="2">Metallopeptidase family protein</fullName>
    </submittedName>
</protein>
<dbReference type="EMBL" id="CP159218">
    <property type="protein sequence ID" value="XCG62575.1"/>
    <property type="molecule type" value="Genomic_DNA"/>
</dbReference>
<gene>
    <name evidence="2" type="ORF">ABLG96_15210</name>
</gene>
<dbReference type="SUPFAM" id="SSF55486">
    <property type="entry name" value="Metalloproteases ('zincins'), catalytic domain"/>
    <property type="match status" value="1"/>
</dbReference>
<dbReference type="AlphaFoldDB" id="A0AAU8DLP0"/>
<dbReference type="RefSeq" id="WP_353648190.1">
    <property type="nucleotide sequence ID" value="NZ_CP159218.1"/>
</dbReference>
<organism evidence="2">
    <name type="scientific">Nakamurella sp. A5-74</name>
    <dbReference type="NCBI Taxonomy" id="3158264"/>
    <lineage>
        <taxon>Bacteria</taxon>
        <taxon>Bacillati</taxon>
        <taxon>Actinomycetota</taxon>
        <taxon>Actinomycetes</taxon>
        <taxon>Nakamurellales</taxon>
        <taxon>Nakamurellaceae</taxon>
        <taxon>Nakamurella</taxon>
    </lineage>
</organism>
<dbReference type="InterPro" id="IPR038555">
    <property type="entry name" value="Zincin_1_sf"/>
</dbReference>
<dbReference type="CDD" id="cd12954">
    <property type="entry name" value="MMP_TTHA0227_like_1"/>
    <property type="match status" value="1"/>
</dbReference>
<sequence>MASVPPIPDRPVASRSAGGDERRRAAVNAGTAGGADPVVPTVDEARVRRDRHDRRGRGLRRPLLSGRVPLARTRSERFDDAVLHAVDDLEQVFGSRLESLEFAVDEVPPVAADASGTNAVDAVLDGEVPLTRFVGPGVDRRGRPTRARVIVYRRPIEHRSTDPEDLEDLILDLLREQVAAVLGEPEDH</sequence>
<name>A0AAU8DLP0_9ACTN</name>
<proteinExistence type="predicted"/>
<evidence type="ECO:0000313" key="2">
    <source>
        <dbReference type="EMBL" id="XCG62575.1"/>
    </source>
</evidence>
<dbReference type="InterPro" id="IPR010428">
    <property type="entry name" value="Zincin_1"/>
</dbReference>
<feature type="compositionally biased region" description="Basic residues" evidence="1">
    <location>
        <begin position="48"/>
        <end position="60"/>
    </location>
</feature>
<feature type="region of interest" description="Disordered" evidence="1">
    <location>
        <begin position="1"/>
        <end position="60"/>
    </location>
</feature>
<dbReference type="Pfam" id="PF06262">
    <property type="entry name" value="Zincin_1"/>
    <property type="match status" value="1"/>
</dbReference>
<accession>A0AAU8DLP0</accession>
<reference evidence="2" key="1">
    <citation type="submission" date="2024-05" db="EMBL/GenBank/DDBJ databases">
        <authorList>
            <person name="Cai S.Y."/>
            <person name="Jin L.M."/>
            <person name="Li H.R."/>
        </authorList>
    </citation>
    <scope>NUCLEOTIDE SEQUENCE</scope>
    <source>
        <strain evidence="2">A5-74</strain>
    </source>
</reference>